<dbReference type="PANTHER" id="PTHR43205">
    <property type="entry name" value="PROSTAGLANDIN REDUCTASE"/>
    <property type="match status" value="1"/>
</dbReference>
<protein>
    <submittedName>
        <fullName evidence="3">NADP-dependent oxidoreductase</fullName>
    </submittedName>
</protein>
<dbReference type="Pfam" id="PF16884">
    <property type="entry name" value="ADH_N_2"/>
    <property type="match status" value="1"/>
</dbReference>
<dbReference type="SUPFAM" id="SSF50129">
    <property type="entry name" value="GroES-like"/>
    <property type="match status" value="1"/>
</dbReference>
<dbReference type="Pfam" id="PF00107">
    <property type="entry name" value="ADH_zinc_N"/>
    <property type="match status" value="1"/>
</dbReference>
<keyword evidence="1" id="KW-0560">Oxidoreductase</keyword>
<evidence type="ECO:0000256" key="1">
    <source>
        <dbReference type="ARBA" id="ARBA00023002"/>
    </source>
</evidence>
<gene>
    <name evidence="3" type="ORF">H3309_11080</name>
</gene>
<evidence type="ECO:0000313" key="3">
    <source>
        <dbReference type="EMBL" id="QMW21925.1"/>
    </source>
</evidence>
<dbReference type="InterPro" id="IPR036291">
    <property type="entry name" value="NAD(P)-bd_dom_sf"/>
</dbReference>
<dbReference type="FunFam" id="3.40.50.720:FF:000121">
    <property type="entry name" value="Prostaglandin reductase 2"/>
    <property type="match status" value="1"/>
</dbReference>
<dbReference type="GO" id="GO:0016628">
    <property type="term" value="F:oxidoreductase activity, acting on the CH-CH group of donors, NAD or NADP as acceptor"/>
    <property type="evidence" value="ECO:0007669"/>
    <property type="project" value="InterPro"/>
</dbReference>
<evidence type="ECO:0000313" key="4">
    <source>
        <dbReference type="Proteomes" id="UP000515292"/>
    </source>
</evidence>
<feature type="domain" description="Enoyl reductase (ER)" evidence="2">
    <location>
        <begin position="18"/>
        <end position="335"/>
    </location>
</feature>
<dbReference type="PANTHER" id="PTHR43205:SF7">
    <property type="entry name" value="PROSTAGLANDIN REDUCTASE 1"/>
    <property type="match status" value="1"/>
</dbReference>
<dbReference type="InterPro" id="IPR020843">
    <property type="entry name" value="ER"/>
</dbReference>
<dbReference type="KEGG" id="sand:H3309_11080"/>
<evidence type="ECO:0000259" key="2">
    <source>
        <dbReference type="SMART" id="SM00829"/>
    </source>
</evidence>
<dbReference type="SUPFAM" id="SSF51735">
    <property type="entry name" value="NAD(P)-binding Rossmann-fold domains"/>
    <property type="match status" value="1"/>
</dbReference>
<keyword evidence="4" id="KW-1185">Reference proteome</keyword>
<dbReference type="InterPro" id="IPR011032">
    <property type="entry name" value="GroES-like_sf"/>
</dbReference>
<dbReference type="CDD" id="cd05288">
    <property type="entry name" value="PGDH"/>
    <property type="match status" value="1"/>
</dbReference>
<organism evidence="3 4">
    <name type="scientific">Sandaracinobacteroides saxicola</name>
    <dbReference type="NCBI Taxonomy" id="2759707"/>
    <lineage>
        <taxon>Bacteria</taxon>
        <taxon>Pseudomonadati</taxon>
        <taxon>Pseudomonadota</taxon>
        <taxon>Alphaproteobacteria</taxon>
        <taxon>Sphingomonadales</taxon>
        <taxon>Sphingosinicellaceae</taxon>
        <taxon>Sandaracinobacteroides</taxon>
    </lineage>
</organism>
<dbReference type="InterPro" id="IPR041694">
    <property type="entry name" value="ADH_N_2"/>
</dbReference>
<dbReference type="InterPro" id="IPR045010">
    <property type="entry name" value="MDR_fam"/>
</dbReference>
<accession>A0A7G5IEY3</accession>
<dbReference type="AlphaFoldDB" id="A0A7G5IEY3"/>
<dbReference type="Proteomes" id="UP000515292">
    <property type="component" value="Chromosome"/>
</dbReference>
<dbReference type="Gene3D" id="3.40.50.720">
    <property type="entry name" value="NAD(P)-binding Rossmann-like Domain"/>
    <property type="match status" value="1"/>
</dbReference>
<dbReference type="InterPro" id="IPR013149">
    <property type="entry name" value="ADH-like_C"/>
</dbReference>
<reference evidence="3 4" key="1">
    <citation type="submission" date="2020-07" db="EMBL/GenBank/DDBJ databases">
        <title>Complete genome sequence for Sandaracinobacter sp. M6.</title>
        <authorList>
            <person name="Tang Y."/>
            <person name="Liu Q."/>
            <person name="Guo Z."/>
            <person name="Lei P."/>
            <person name="Huang B."/>
        </authorList>
    </citation>
    <scope>NUCLEOTIDE SEQUENCE [LARGE SCALE GENOMIC DNA]</scope>
    <source>
        <strain evidence="3 4">M6</strain>
    </source>
</reference>
<name>A0A7G5IEY3_9SPHN</name>
<dbReference type="SMART" id="SM00829">
    <property type="entry name" value="PKS_ER"/>
    <property type="match status" value="1"/>
</dbReference>
<dbReference type="RefSeq" id="WP_182294771.1">
    <property type="nucleotide sequence ID" value="NZ_CP059851.1"/>
</dbReference>
<dbReference type="EMBL" id="CP059851">
    <property type="protein sequence ID" value="QMW21925.1"/>
    <property type="molecule type" value="Genomic_DNA"/>
</dbReference>
<proteinExistence type="predicted"/>
<dbReference type="Gene3D" id="3.90.180.10">
    <property type="entry name" value="Medium-chain alcohol dehydrogenases, catalytic domain"/>
    <property type="match status" value="1"/>
</dbReference>
<sequence length="337" mass="35722">MAEVNRRFLLMRRPDGMPVPQDFALVEEALAPLPDGHFRVRNHYASLDPAQRGWMSDAPSYMPPIPLGDAVRATTVGIVEESRNPDFAAGDWVLGLNAIEDYSVVAPGGFTSKIDVSLVPSPTNYLSVFGAVGLTAYFGLLDAGQPKPGETVLVSGAAGAVGSLVGQIAKLKGCRTIGIAGGAEKCARLTRSYGYDAAIDYRDKDEAALSAAIAAAAPEGVDIVFENVGGVCLDAALNNLAQNARVILCGLISEYNAPAPVGARNLWQLIVKSARIQGILVRDYLPRFAEGAAEMAGWAQSGALAFDEHIDEGIEHAFDAFMRLFEGSNEGKMILKL</sequence>